<evidence type="ECO:0000259" key="2">
    <source>
        <dbReference type="Pfam" id="PF12215"/>
    </source>
</evidence>
<evidence type="ECO:0000313" key="3">
    <source>
        <dbReference type="EMBL" id="MDB1123544.1"/>
    </source>
</evidence>
<protein>
    <submittedName>
        <fullName evidence="3">GH116 family glycosyl hydrolase</fullName>
    </submittedName>
</protein>
<name>A0ABT4YPR7_9VIBR</name>
<keyword evidence="4" id="KW-1185">Reference proteome</keyword>
<feature type="domain" description="Glycosyl-hydrolase family 116 catalytic region" evidence="1">
    <location>
        <begin position="511"/>
        <end position="934"/>
    </location>
</feature>
<dbReference type="InterPro" id="IPR052566">
    <property type="entry name" value="Non-lysos_glucosylceramidase"/>
</dbReference>
<dbReference type="Proteomes" id="UP001210678">
    <property type="component" value="Unassembled WGS sequence"/>
</dbReference>
<dbReference type="EMBL" id="JAQLOI010000001">
    <property type="protein sequence ID" value="MDB1123544.1"/>
    <property type="molecule type" value="Genomic_DNA"/>
</dbReference>
<dbReference type="PANTHER" id="PTHR12654:SF0">
    <property type="entry name" value="NON-LYSOSOMAL GLUCOSYLCERAMIDASE"/>
    <property type="match status" value="1"/>
</dbReference>
<dbReference type="GO" id="GO:0016787">
    <property type="term" value="F:hydrolase activity"/>
    <property type="evidence" value="ECO:0007669"/>
    <property type="project" value="UniProtKB-KW"/>
</dbReference>
<dbReference type="Gene3D" id="1.50.10.10">
    <property type="match status" value="1"/>
</dbReference>
<sequence length="1031" mass="115587">MRNTIPYTSFTGVSEQICAQGNAVEFIQPWYSPISTTPNNTGMAVGGIGSTFTLTPLGNTPSFAFIPGIYIDNNDNQFNLNNFFASVSDKLSLDNLAITDLDKLEQFLHFYPANFLGKPLNVSTPESALTLIKQSLKSGDFYLENEKNFTKWKIEFTEKTAASIKLDSQSVDTQLMVALDFFNGLLINSSSQTVSLTAQSVHEGIDAVSESDIEYQVLYPMAQYQYSAFSEISIQRKVVSPIVRGDKKLCSLPMHWNEFEVTNRTDKPKSVTLVQSLKNLIGSNYVKQRPGVQDSSCTLTQNPVKQSHSGYEINNGSSHRFSGVTLESQSPYQSDVDGEILFGAHVEQSLLENQSVTVSTKPSVYCANEQGAIVDALNTGRVNAHFDSGIYSGREALAALVTVQIDLEPHQAISVRFVQVMDHSKIMLQDWQSEKAYTQFYEKEHRSAKIMEDVLPSIDMIEQRIISEQESYLKQAKQAMGENSSAISFATMAMNTLSFLAESTVWDSKDKFLVKECVDYPFFNSLDVYFYGSFSLLYLLPELDGCVMKEFSNAILAEDATKRRFWEYEDKPSAELIDAKYEGVRAIRGAVIHDLGSPFDIQPDAYTWHNVKEWKDLAPKYVLMVLRHFKQTNDFSIVESCWQAVKESIQYLVNLIEEGDALPLTRGTDDTFDNLASHGISVYCASLWVAGLYAGSELAKLMNEHELAIDYSDRASNALSVLERGLWDEQKGYFHFYVTPIQAKHLTGESFQELATLGLNLTGNCVVDKDILNEYLDCTHESSNESKIQSRYQAKQRLVDIAPLAFTAEYNSIIEMDSDNSFGDALLADSYLKLLGLNGLFSKDKVERALDYVFETNYKINSPKLGIANMTLENGMPHDAFQAQDVWIGVQFSVASALRLSGKNEQAIELMDTVYDALYHQSKIPFAAPEGFNCSVTVSLADLMAEFSISETLAYQWHALLTQTGCLFEDQRVNPFITQDIKTFGQLISPIIADEYVAKLHVWLQNTGLKYTAGRYFRPGMIFAYLPEVLH</sequence>
<accession>A0ABT4YPR7</accession>
<dbReference type="PANTHER" id="PTHR12654">
    <property type="entry name" value="BILE ACID BETA-GLUCOSIDASE-RELATED"/>
    <property type="match status" value="1"/>
</dbReference>
<dbReference type="InterPro" id="IPR006775">
    <property type="entry name" value="GH116_catalytic"/>
</dbReference>
<comment type="caution">
    <text evidence="3">The sequence shown here is derived from an EMBL/GenBank/DDBJ whole genome shotgun (WGS) entry which is preliminary data.</text>
</comment>
<reference evidence="3 4" key="1">
    <citation type="submission" date="2023-01" db="EMBL/GenBank/DDBJ databases">
        <title>Vibrio sp. KJ40-1 sp.nov, isolated from marine algae.</title>
        <authorList>
            <person name="Butt M."/>
            <person name="Kim J.M.J."/>
            <person name="Jeon C.O.C."/>
        </authorList>
    </citation>
    <scope>NUCLEOTIDE SEQUENCE [LARGE SCALE GENOMIC DNA]</scope>
    <source>
        <strain evidence="3 4">KJ40-1</strain>
    </source>
</reference>
<dbReference type="InterPro" id="IPR024462">
    <property type="entry name" value="GH116_N"/>
</dbReference>
<organism evidence="3 4">
    <name type="scientific">Vibrio algarum</name>
    <dbReference type="NCBI Taxonomy" id="3020714"/>
    <lineage>
        <taxon>Bacteria</taxon>
        <taxon>Pseudomonadati</taxon>
        <taxon>Pseudomonadota</taxon>
        <taxon>Gammaproteobacteria</taxon>
        <taxon>Vibrionales</taxon>
        <taxon>Vibrionaceae</taxon>
        <taxon>Vibrio</taxon>
    </lineage>
</organism>
<keyword evidence="3" id="KW-0378">Hydrolase</keyword>
<dbReference type="Pfam" id="PF12215">
    <property type="entry name" value="Glyco_hydr_116N"/>
    <property type="match status" value="1"/>
</dbReference>
<dbReference type="SUPFAM" id="SSF48208">
    <property type="entry name" value="Six-hairpin glycosidases"/>
    <property type="match status" value="1"/>
</dbReference>
<gene>
    <name evidence="3" type="ORF">PGX00_07665</name>
</gene>
<dbReference type="InterPro" id="IPR012341">
    <property type="entry name" value="6hp_glycosidase-like_sf"/>
</dbReference>
<evidence type="ECO:0000313" key="4">
    <source>
        <dbReference type="Proteomes" id="UP001210678"/>
    </source>
</evidence>
<evidence type="ECO:0000259" key="1">
    <source>
        <dbReference type="Pfam" id="PF04685"/>
    </source>
</evidence>
<dbReference type="Pfam" id="PF04685">
    <property type="entry name" value="DUF608"/>
    <property type="match status" value="1"/>
</dbReference>
<proteinExistence type="predicted"/>
<dbReference type="RefSeq" id="WP_272134214.1">
    <property type="nucleotide sequence ID" value="NZ_JAQLOI010000001.1"/>
</dbReference>
<feature type="domain" description="Glycosyl-hydrolase family 116 N-terminal" evidence="2">
    <location>
        <begin position="139"/>
        <end position="457"/>
    </location>
</feature>
<dbReference type="InterPro" id="IPR008928">
    <property type="entry name" value="6-hairpin_glycosidase_sf"/>
</dbReference>